<evidence type="ECO:0000256" key="2">
    <source>
        <dbReference type="ARBA" id="ARBA00004496"/>
    </source>
</evidence>
<dbReference type="PROSITE" id="PS51462">
    <property type="entry name" value="NUDIX"/>
    <property type="match status" value="1"/>
</dbReference>
<dbReference type="GO" id="GO:0005634">
    <property type="term" value="C:nucleus"/>
    <property type="evidence" value="ECO:0007669"/>
    <property type="project" value="TreeGrafter"/>
</dbReference>
<evidence type="ECO:0000256" key="6">
    <source>
        <dbReference type="ARBA" id="ARBA00022723"/>
    </source>
</evidence>
<dbReference type="GO" id="GO:1901909">
    <property type="term" value="P:diadenosine hexaphosphate catabolic process"/>
    <property type="evidence" value="ECO:0007669"/>
    <property type="project" value="TreeGrafter"/>
</dbReference>
<evidence type="ECO:0000256" key="7">
    <source>
        <dbReference type="ARBA" id="ARBA00022801"/>
    </source>
</evidence>
<protein>
    <recommendedName>
        <fullName evidence="4">diphosphoinositol-polyphosphate diphosphatase</fullName>
        <ecNumber evidence="4">3.6.1.52</ecNumber>
    </recommendedName>
</protein>
<feature type="domain" description="Nudix hydrolase" evidence="10">
    <location>
        <begin position="30"/>
        <end position="157"/>
    </location>
</feature>
<evidence type="ECO:0000256" key="5">
    <source>
        <dbReference type="ARBA" id="ARBA00022490"/>
    </source>
</evidence>
<dbReference type="GO" id="GO:0034432">
    <property type="term" value="F:bis(5'-adenosyl)-pentaphosphatase activity"/>
    <property type="evidence" value="ECO:0007669"/>
    <property type="project" value="TreeGrafter"/>
</dbReference>
<dbReference type="PANTHER" id="PTHR12629">
    <property type="entry name" value="DIPHOSPHOINOSITOL POLYPHOSPHATE PHOSPHOHYDROLASE"/>
    <property type="match status" value="1"/>
</dbReference>
<dbReference type="EMBL" id="HACG01005309">
    <property type="protein sequence ID" value="CEK52174.1"/>
    <property type="molecule type" value="Transcribed_RNA"/>
</dbReference>
<dbReference type="GO" id="GO:1901911">
    <property type="term" value="P:adenosine 5'-(hexahydrogen pentaphosphate) catabolic process"/>
    <property type="evidence" value="ECO:0007669"/>
    <property type="project" value="TreeGrafter"/>
</dbReference>
<keyword evidence="8" id="KW-0460">Magnesium</keyword>
<name>A0A0B6Y7P2_9EUPU</name>
<evidence type="ECO:0000259" key="10">
    <source>
        <dbReference type="PROSITE" id="PS51462"/>
    </source>
</evidence>
<dbReference type="GO" id="GO:0071543">
    <property type="term" value="P:diphosphoinositol polyphosphate metabolic process"/>
    <property type="evidence" value="ECO:0007669"/>
    <property type="project" value="TreeGrafter"/>
</dbReference>
<dbReference type="EC" id="3.6.1.52" evidence="4"/>
<sequence length="163" mass="18587">MSNKTGQATTGTMKLMKNSTVIRTYDADGLRRRAACLCFRDRTEQEVLLISSTHDVEKWIVPGGGIDPGEEPTVAAEREAFEEAGATGVVDRLLGIFENEEKNTRTWVYAFYVLHLEDHWTESKSLDRRRQWFLLCDAKKVLSIHKPLQVCYINVVESTKYTS</sequence>
<comment type="cofactor">
    <cofactor evidence="1">
        <name>Mg(2+)</name>
        <dbReference type="ChEBI" id="CHEBI:18420"/>
    </cofactor>
</comment>
<evidence type="ECO:0000256" key="1">
    <source>
        <dbReference type="ARBA" id="ARBA00001946"/>
    </source>
</evidence>
<dbReference type="PANTHER" id="PTHR12629:SF0">
    <property type="entry name" value="DIPHOSPHOINOSITOL-POLYPHOSPHATE DIPHOSPHATASE"/>
    <property type="match status" value="1"/>
</dbReference>
<dbReference type="GO" id="GO:0005737">
    <property type="term" value="C:cytoplasm"/>
    <property type="evidence" value="ECO:0007669"/>
    <property type="project" value="UniProtKB-SubCell"/>
</dbReference>
<dbReference type="GO" id="GO:0046872">
    <property type="term" value="F:metal ion binding"/>
    <property type="evidence" value="ECO:0007669"/>
    <property type="project" value="UniProtKB-KW"/>
</dbReference>
<evidence type="ECO:0000256" key="3">
    <source>
        <dbReference type="ARBA" id="ARBA00008266"/>
    </source>
</evidence>
<evidence type="ECO:0000313" key="11">
    <source>
        <dbReference type="EMBL" id="CEK52174.1"/>
    </source>
</evidence>
<dbReference type="PROSITE" id="PS00893">
    <property type="entry name" value="NUDIX_BOX"/>
    <property type="match status" value="1"/>
</dbReference>
<gene>
    <name evidence="11" type="primary">ORF15768</name>
</gene>
<accession>A0A0B6Y7P2</accession>
<dbReference type="InterPro" id="IPR015797">
    <property type="entry name" value="NUDIX_hydrolase-like_dom_sf"/>
</dbReference>
<keyword evidence="6" id="KW-0479">Metal-binding</keyword>
<keyword evidence="7" id="KW-0378">Hydrolase</keyword>
<dbReference type="Gene3D" id="3.90.79.10">
    <property type="entry name" value="Nucleoside Triphosphate Pyrophosphohydrolase"/>
    <property type="match status" value="1"/>
</dbReference>
<dbReference type="AlphaFoldDB" id="A0A0B6Y7P2"/>
<dbReference type="InterPro" id="IPR000086">
    <property type="entry name" value="NUDIX_hydrolase_dom"/>
</dbReference>
<evidence type="ECO:0000256" key="9">
    <source>
        <dbReference type="ARBA" id="ARBA00033994"/>
    </source>
</evidence>
<evidence type="ECO:0000256" key="8">
    <source>
        <dbReference type="ARBA" id="ARBA00022842"/>
    </source>
</evidence>
<comment type="catalytic activity">
    <reaction evidence="9">
        <text>diphospho-myo-inositol polyphosphate + H2O = myo-inositol polyphosphate + phosphate.</text>
        <dbReference type="EC" id="3.6.1.52"/>
    </reaction>
</comment>
<dbReference type="GO" id="GO:0000298">
    <property type="term" value="F:endopolyphosphatase activity"/>
    <property type="evidence" value="ECO:0007669"/>
    <property type="project" value="TreeGrafter"/>
</dbReference>
<comment type="subcellular location">
    <subcellularLocation>
        <location evidence="2">Cytoplasm</location>
    </subcellularLocation>
</comment>
<proteinExistence type="inferred from homology"/>
<dbReference type="GO" id="GO:0008486">
    <property type="term" value="F:diphosphoinositol-polyphosphate diphosphatase activity"/>
    <property type="evidence" value="ECO:0007669"/>
    <property type="project" value="UniProtKB-EC"/>
</dbReference>
<reference evidence="11" key="1">
    <citation type="submission" date="2014-12" db="EMBL/GenBank/DDBJ databases">
        <title>Insight into the proteome of Arion vulgaris.</title>
        <authorList>
            <person name="Aradska J."/>
            <person name="Bulat T."/>
            <person name="Smidak R."/>
            <person name="Sarate P."/>
            <person name="Gangsoo J."/>
            <person name="Sialana F."/>
            <person name="Bilban M."/>
            <person name="Lubec G."/>
        </authorList>
    </citation>
    <scope>NUCLEOTIDE SEQUENCE</scope>
    <source>
        <tissue evidence="11">Skin</tissue>
    </source>
</reference>
<evidence type="ECO:0000256" key="4">
    <source>
        <dbReference type="ARBA" id="ARBA00012527"/>
    </source>
</evidence>
<dbReference type="SUPFAM" id="SSF55811">
    <property type="entry name" value="Nudix"/>
    <property type="match status" value="1"/>
</dbReference>
<comment type="similarity">
    <text evidence="3">Belongs to the Nudix hydrolase family. DIPP subfamily.</text>
</comment>
<keyword evidence="5" id="KW-0963">Cytoplasm</keyword>
<dbReference type="GO" id="GO:0034431">
    <property type="term" value="F:bis(5'-adenosyl)-hexaphosphatase activity"/>
    <property type="evidence" value="ECO:0007669"/>
    <property type="project" value="TreeGrafter"/>
</dbReference>
<dbReference type="FunFam" id="3.90.79.10:FF:000002">
    <property type="entry name" value="diphosphoinositol polyphosphate phosphohydrolase 1"/>
    <property type="match status" value="1"/>
</dbReference>
<dbReference type="InterPro" id="IPR020084">
    <property type="entry name" value="NUDIX_hydrolase_CS"/>
</dbReference>
<dbReference type="GO" id="GO:1901907">
    <property type="term" value="P:diadenosine pentaphosphate catabolic process"/>
    <property type="evidence" value="ECO:0007669"/>
    <property type="project" value="TreeGrafter"/>
</dbReference>
<dbReference type="Pfam" id="PF00293">
    <property type="entry name" value="NUDIX"/>
    <property type="match status" value="1"/>
</dbReference>
<organism evidence="11">
    <name type="scientific">Arion vulgaris</name>
    <dbReference type="NCBI Taxonomy" id="1028688"/>
    <lineage>
        <taxon>Eukaryota</taxon>
        <taxon>Metazoa</taxon>
        <taxon>Spiralia</taxon>
        <taxon>Lophotrochozoa</taxon>
        <taxon>Mollusca</taxon>
        <taxon>Gastropoda</taxon>
        <taxon>Heterobranchia</taxon>
        <taxon>Euthyneura</taxon>
        <taxon>Panpulmonata</taxon>
        <taxon>Eupulmonata</taxon>
        <taxon>Stylommatophora</taxon>
        <taxon>Helicina</taxon>
        <taxon>Arionoidea</taxon>
        <taxon>Arionidae</taxon>
        <taxon>Arion</taxon>
    </lineage>
</organism>